<gene>
    <name evidence="1" type="ORF">J2X19_000570</name>
</gene>
<dbReference type="SUPFAM" id="SSF110296">
    <property type="entry name" value="Oligoxyloglucan reducing end-specific cellobiohydrolase"/>
    <property type="match status" value="1"/>
</dbReference>
<dbReference type="InterPro" id="IPR015943">
    <property type="entry name" value="WD40/YVTN_repeat-like_dom_sf"/>
</dbReference>
<name>A0ABU2C3K9_9BURK</name>
<dbReference type="Gene3D" id="2.130.10.10">
    <property type="entry name" value="YVTN repeat-like/Quinoprotein amine dehydrogenase"/>
    <property type="match status" value="1"/>
</dbReference>
<keyword evidence="2" id="KW-1185">Reference proteome</keyword>
<dbReference type="InterPro" id="IPR052025">
    <property type="entry name" value="Xyloglucanase_GH74"/>
</dbReference>
<accession>A0ABU2C3K9</accession>
<reference evidence="1 2" key="1">
    <citation type="submission" date="2023-07" db="EMBL/GenBank/DDBJ databases">
        <title>Sorghum-associated microbial communities from plants grown in Nebraska, USA.</title>
        <authorList>
            <person name="Schachtman D."/>
        </authorList>
    </citation>
    <scope>NUCLEOTIDE SEQUENCE [LARGE SCALE GENOMIC DNA]</scope>
    <source>
        <strain evidence="1 2">BE313</strain>
    </source>
</reference>
<protein>
    <recommendedName>
        <fullName evidence="3">Sialidase</fullName>
    </recommendedName>
</protein>
<organism evidence="1 2">
    <name type="scientific">Rhodoferax ferrireducens</name>
    <dbReference type="NCBI Taxonomy" id="192843"/>
    <lineage>
        <taxon>Bacteria</taxon>
        <taxon>Pseudomonadati</taxon>
        <taxon>Pseudomonadota</taxon>
        <taxon>Betaproteobacteria</taxon>
        <taxon>Burkholderiales</taxon>
        <taxon>Comamonadaceae</taxon>
        <taxon>Rhodoferax</taxon>
    </lineage>
</organism>
<evidence type="ECO:0000313" key="1">
    <source>
        <dbReference type="EMBL" id="MDR7375912.1"/>
    </source>
</evidence>
<dbReference type="EMBL" id="JAVDXT010000001">
    <property type="protein sequence ID" value="MDR7375912.1"/>
    <property type="molecule type" value="Genomic_DNA"/>
</dbReference>
<dbReference type="PANTHER" id="PTHR43739:SF5">
    <property type="entry name" value="EXO-ALPHA-SIALIDASE"/>
    <property type="match status" value="1"/>
</dbReference>
<comment type="caution">
    <text evidence="1">The sequence shown here is derived from an EMBL/GenBank/DDBJ whole genome shotgun (WGS) entry which is preliminary data.</text>
</comment>
<proteinExistence type="predicted"/>
<dbReference type="RefSeq" id="WP_310370475.1">
    <property type="nucleotide sequence ID" value="NZ_JAVDXT010000001.1"/>
</dbReference>
<sequence>MLSLLVGTRKGLFVVRGQGRSWHIAAHHFAGEPVTQLLADPRDGSWYAALRMGHFGVKLRKSTDQGAHWTEIAAPAFPTKPTTGPWADDPTPWSVDMVWALEAGGADQPGRLWAGCLPAGLFESPDGGASWVLNSALWDEPRRKDWMGGGYDHAGIHSVLVDPRDSAHLTVAISCGGVWQSHDAGQSWELTASGMRADFMPEERVEDGNIQDVHRMVQCAAQPDALWVQHHGGIYRSTDAAQRWQEIAAPMPSGFGFAVACDPQNPLRAWFVPAQADACRIPVQGQMLVTRTDDGGHSFQAFGDGLPAQHAYHLVYRHGLDISADGSTLALASTTGGLWTSEHAGEQWHCISKDLPPVAVLQFAS</sequence>
<dbReference type="PANTHER" id="PTHR43739">
    <property type="entry name" value="XYLOGLUCANASE (EUROFUNG)"/>
    <property type="match status" value="1"/>
</dbReference>
<evidence type="ECO:0000313" key="2">
    <source>
        <dbReference type="Proteomes" id="UP001180487"/>
    </source>
</evidence>
<dbReference type="Proteomes" id="UP001180487">
    <property type="component" value="Unassembled WGS sequence"/>
</dbReference>
<evidence type="ECO:0008006" key="3">
    <source>
        <dbReference type="Google" id="ProtNLM"/>
    </source>
</evidence>